<protein>
    <submittedName>
        <fullName evidence="5">Glutamate synthase (Ferredoxin)</fullName>
    </submittedName>
</protein>
<dbReference type="GO" id="GO:0015930">
    <property type="term" value="F:glutamate synthase activity"/>
    <property type="evidence" value="ECO:0007669"/>
    <property type="project" value="InterPro"/>
</dbReference>
<dbReference type="AlphaFoldDB" id="S4W5N5"/>
<dbReference type="PIRSF" id="PIRSF006429">
    <property type="entry name" value="GOGAT_lg_2"/>
    <property type="match status" value="1"/>
</dbReference>
<dbReference type="SUPFAM" id="SSF51395">
    <property type="entry name" value="FMN-linked oxidoreductases"/>
    <property type="match status" value="1"/>
</dbReference>
<dbReference type="PIRSF" id="PIRSF500060">
    <property type="entry name" value="UCP500060"/>
    <property type="match status" value="1"/>
</dbReference>
<dbReference type="PANTHER" id="PTHR43819">
    <property type="entry name" value="ARCHAEAL-TYPE GLUTAMATE SYNTHASE [NADPH]"/>
    <property type="match status" value="1"/>
</dbReference>
<dbReference type="GO" id="GO:0006537">
    <property type="term" value="P:glutamate biosynthetic process"/>
    <property type="evidence" value="ECO:0007669"/>
    <property type="project" value="InterPro"/>
</dbReference>
<dbReference type="InterPro" id="IPR013785">
    <property type="entry name" value="Aldolase_TIM"/>
</dbReference>
<dbReference type="PANTHER" id="PTHR43819:SF1">
    <property type="entry name" value="ARCHAEAL-TYPE GLUTAMATE SYNTHASE [NADPH]"/>
    <property type="match status" value="1"/>
</dbReference>
<accession>S4W5N5</accession>
<reference evidence="5" key="1">
    <citation type="journal article" date="2014" name="ISME J.">
        <title>Genomic properties of Marine Group A bacteria indicate a role in the marine sulfur cycle.</title>
        <authorList>
            <person name="Wright J.J."/>
            <person name="Mewis K."/>
            <person name="Hanson N.W."/>
            <person name="Konwar K.M."/>
            <person name="Maas K.R."/>
            <person name="Hallam S.J."/>
        </authorList>
    </citation>
    <scope>NUCLEOTIDE SEQUENCE</scope>
</reference>
<feature type="transmembrane region" description="Helical" evidence="3">
    <location>
        <begin position="7"/>
        <end position="33"/>
    </location>
</feature>
<keyword evidence="3" id="KW-1133">Transmembrane helix</keyword>
<comment type="similarity">
    <text evidence="1 2">Belongs to the glutamate synthase family.</text>
</comment>
<proteinExistence type="inferred from homology"/>
<keyword evidence="3" id="KW-0472">Membrane</keyword>
<evidence type="ECO:0000313" key="5">
    <source>
        <dbReference type="EMBL" id="AGO87986.1"/>
    </source>
</evidence>
<evidence type="ECO:0000256" key="1">
    <source>
        <dbReference type="ARBA" id="ARBA00009716"/>
    </source>
</evidence>
<dbReference type="InterPro" id="IPR002932">
    <property type="entry name" value="Glu_synthdom"/>
</dbReference>
<keyword evidence="3" id="KW-0812">Transmembrane</keyword>
<dbReference type="InterPro" id="IPR027283">
    <property type="entry name" value="YerD"/>
</dbReference>
<dbReference type="CDD" id="cd02808">
    <property type="entry name" value="GltS_FMN"/>
    <property type="match status" value="1"/>
</dbReference>
<dbReference type="Pfam" id="PF01645">
    <property type="entry name" value="Glu_synthase"/>
    <property type="match status" value="1"/>
</dbReference>
<dbReference type="Gene3D" id="3.20.20.70">
    <property type="entry name" value="Aldolase class I"/>
    <property type="match status" value="1"/>
</dbReference>
<feature type="domain" description="Glutamate synthase" evidence="4">
    <location>
        <begin position="162"/>
        <end position="495"/>
    </location>
</feature>
<evidence type="ECO:0000256" key="3">
    <source>
        <dbReference type="SAM" id="Phobius"/>
    </source>
</evidence>
<evidence type="ECO:0000259" key="4">
    <source>
        <dbReference type="Pfam" id="PF01645"/>
    </source>
</evidence>
<dbReference type="EMBL" id="KF170421">
    <property type="protein sequence ID" value="AGO87986.1"/>
    <property type="molecule type" value="Genomic_DNA"/>
</dbReference>
<sequence length="527" mass="58051">MTLFQNIGLFVLTSLILLMISVPPILFLIWYFYDKKQSQHSILRNFPLLGRIRYLLEMLGPEFRQYMFDSDSEGKPFSRSDFSNIVIQGKYLKTVIAFGSKRDFNKPGFYLRNSMFPKQKEEMKVMLSPKIPTKRYVGTEGLFSRTEHLEGVDVSPWTLPDENAIIIGSRCREPWNVKGPVGMSAMSYGALGENAISSISHGLGMATGSWVHTGEGGLAPYHTVGGGDVIMQIGSGIFGVRNEDGSFSWDKFKEKAANPQLRCFEIKLAQGAKIRGGHVEGSKVNEEIAQIRGVKPWKTVDSPNRHNQFHDINSLFDFIDQMREAGGKPVGVKVVMGGPDSADELCQHMSETGSGPDFITVDGGEGGSGATYQEMADTMGLPIKSGLIYLDDALRKSGVRERVKIFASGKLFSPDKIALALASGADLVNIARGMMISVGCIGAMKCHTNTCPVGVATTDPDHQKALVIDEKKWRVMNYVITLRNGLHTLAAATGIDSYTKFNRNHVVYSDQYGKVTSLEDLFPYPTT</sequence>
<name>S4W5N5_9BACT</name>
<organism evidence="5">
    <name type="scientific">uncultured bacterium FPPP_13C3</name>
    <dbReference type="NCBI Taxonomy" id="1343845"/>
    <lineage>
        <taxon>Bacteria</taxon>
        <taxon>environmental samples</taxon>
    </lineage>
</organism>
<evidence type="ECO:0000256" key="2">
    <source>
        <dbReference type="PIRNR" id="PIRNR006429"/>
    </source>
</evidence>
<dbReference type="InterPro" id="IPR024188">
    <property type="entry name" value="GltB"/>
</dbReference>